<comment type="caution">
    <text evidence="3">The sequence shown here is derived from an EMBL/GenBank/DDBJ whole genome shotgun (WGS) entry which is preliminary data.</text>
</comment>
<feature type="signal peptide" evidence="1">
    <location>
        <begin position="1"/>
        <end position="33"/>
    </location>
</feature>
<gene>
    <name evidence="3" type="ORF">DL346_00425</name>
</gene>
<protein>
    <recommendedName>
        <fullName evidence="2">F5/8 type C domain-containing protein</fullName>
    </recommendedName>
</protein>
<dbReference type="Gene3D" id="2.60.120.260">
    <property type="entry name" value="Galactose-binding domain-like"/>
    <property type="match status" value="3"/>
</dbReference>
<evidence type="ECO:0000259" key="2">
    <source>
        <dbReference type="PROSITE" id="PS50022"/>
    </source>
</evidence>
<evidence type="ECO:0000256" key="1">
    <source>
        <dbReference type="SAM" id="SignalP"/>
    </source>
</evidence>
<dbReference type="Pfam" id="PF16403">
    <property type="entry name" value="Bact_surface_Ig-like"/>
    <property type="match status" value="1"/>
</dbReference>
<dbReference type="Pfam" id="PF05345">
    <property type="entry name" value="He_PIG"/>
    <property type="match status" value="1"/>
</dbReference>
<dbReference type="InterPro" id="IPR000421">
    <property type="entry name" value="FA58C"/>
</dbReference>
<evidence type="ECO:0000313" key="3">
    <source>
        <dbReference type="EMBL" id="RAP77008.1"/>
    </source>
</evidence>
<accession>A0A328U2I7</accession>
<dbReference type="Proteomes" id="UP000249260">
    <property type="component" value="Unassembled WGS sequence"/>
</dbReference>
<dbReference type="Gene3D" id="2.60.40.1080">
    <property type="match status" value="1"/>
</dbReference>
<dbReference type="Pfam" id="PF00754">
    <property type="entry name" value="F5_F8_type_C"/>
    <property type="match status" value="1"/>
</dbReference>
<dbReference type="SUPFAM" id="SSF51445">
    <property type="entry name" value="(Trans)glycosidases"/>
    <property type="match status" value="1"/>
</dbReference>
<reference evidence="3 4" key="1">
    <citation type="submission" date="2018-06" db="EMBL/GenBank/DDBJ databases">
        <title>Paenibacillus montanisoli sp. nov., isolated from mountain area soil.</title>
        <authorList>
            <person name="Wu M."/>
        </authorList>
    </citation>
    <scope>NUCLEOTIDE SEQUENCE [LARGE SCALE GENOMIC DNA]</scope>
    <source>
        <strain evidence="3 4">RA17</strain>
    </source>
</reference>
<sequence length="1748" mass="190577">MQMKWSFKKGLIYSLILSLTLGTVNLVSNVPHADAQQVSGNAPFINSWLVSGPYETPIADEMYGTVVPENPSIASKAAITASSASFATNPPSFIADGTTRNQWVTENDPAPWVNFKWEAPVKVSAVTIAQWGDGRHVNNYYDLTFKFSDGSTTEPIRVNSASSDPAKPTVYTPDIPLNNVAEMKIEVDKGRSPYPSITGISEVGVYEYSITDPVERPIDGNWARAATASSSSTWKTGAVDFPTGTDSSSVLPKFAIDGDKSTEWVSQLMNTGGAPSTWPKWDPAPTLFLSWKQPIKVKQIEVFDRHNTSWPAGTSDVQQVNYTLKDSTGNVLKTGTITNIDPFGQNPGVAVLDQPVSGVTKVELLIVYDGQKNNKNVGLGFTEVNVFDGDGVLPPPLPPEPAAHITPKAGEAFAGGKSWEYFDDRLWNRNYDDYQDLYGYYAVKKGIDTRNKFVYAHTYVYSPTAQSVQFRFGSSGKHRLFVNDIAVTKPSTPSEVQKDMTIATVNLKAGWNKVLLQMKHTYTEDLNTNGVPIAQDADVYYFGFYGRVTDSNGNKVGNLTYSATGDNPSLSIDTQALRVNDAVADGKKGRGLPVNELPVGYTEWPYVWNQSNYSAKHALAASPFRFLASGGNPDYAWSLESGALPAGLTLNTDGTIGGFVEASPGTYSFTVKVTDASNASVTKAFAIEVKERPNKWFEEGRVSALSHCIPIYNWFVDPNYSADLWAQRAKAEGHSMVSIESLQQNYYWPSKFADPLHMRNLYLPKDANGKVVDGLKPFEEAVKRYGMKFGLYYATEGGGLQHFSTDVFVQNVEDLILRYDPAYLYFDGPQAMPNANYDVMYSNVRNYSDEIIINSNAWTVEYGDPDLRTNEASHIFAGGGGSNLTKRTIAEPWKSVHTKNNFTPYYSRRDDYRLVAKEMIMNAGRGMVDNNDQMPLMSRGPNWDSPTDIATRYPKSVQEFIDVREGLAAWFAPPGKPERHESTTGTMPYFLSGYGYTDDGKGNISKFESGKGPTWGYAMSRDNNIYLHLIVGPDGKQGFSGNSLTIGPVTDQVTSVSWLNEDQPLSFTQDGTSVTIDLTDVERDQVDTIVKLVTDNSQRKYKLTNLNATGKQLTPSSLQVNAEGFMTYPALKVRFPQGAVSYSSDNPSVASIDSNGVAQAVTDGTAAITISGTYEGVTKSNVLNVKVSGGKIYVKDTLIGASLWIEDRETYGQFSSYGKLNYKIEGRSLKGGAIGLDAADVTMKAGIVNLSAGTQYQPVVINESDIFTFANGKAIPKHVAQQTRAAVWAEVTLDGQTFTTNKVFIDLNPYKNVAKTAVLTASGSQGAFTPEKVIDDKVINGTQFDNSKWSVPGSGLSWLAFELKSPTEIKNVEINYNSLNQNYYNTPKTIQIQTSQDGTSWQTVSTVTPPTASTGAYFGFSDSYPVQAVTKYVRLNFPNGGNSANLDLLEVAINGVENDTIPPADATFSADVTVPTNTDVNVTIQYPDDAETREFKVGEEGVWIPYTAPVVMTANDTVYARSTDEAGNTSNITSYEVSNIDKIAPEISVTVTPSGSNSITVYLGSTYTDAGATATDNLDGDVTSSIVTTGTVDTSKEGTYSITYSVQDRAGNTAIATRTVQVINVYKFSGILQPINLDGSSVFKQGSTVPVKFQLTDALNQYVSNLSATLKVTYLSAEVDGTDLEDVISTDASTGTLFRYDSTANQYIFNLSTKNLQAGKYQVEVVLPSTYTLVSTTPLEITFSLRSK</sequence>
<dbReference type="Gene3D" id="3.20.20.80">
    <property type="entry name" value="Glycosidases"/>
    <property type="match status" value="1"/>
</dbReference>
<dbReference type="InterPro" id="IPR017853">
    <property type="entry name" value="GH"/>
</dbReference>
<keyword evidence="4" id="KW-1185">Reference proteome</keyword>
<feature type="domain" description="F5/8 type C" evidence="2">
    <location>
        <begin position="1302"/>
        <end position="1456"/>
    </location>
</feature>
<dbReference type="SUPFAM" id="SSF49313">
    <property type="entry name" value="Cadherin-like"/>
    <property type="match status" value="1"/>
</dbReference>
<dbReference type="SUPFAM" id="SSF49785">
    <property type="entry name" value="Galactose-binding domain-like"/>
    <property type="match status" value="2"/>
</dbReference>
<dbReference type="InterPro" id="IPR008979">
    <property type="entry name" value="Galactose-bd-like_sf"/>
</dbReference>
<feature type="chain" id="PRO_5038428131" description="F5/8 type C domain-containing protein" evidence="1">
    <location>
        <begin position="34"/>
        <end position="1748"/>
    </location>
</feature>
<keyword evidence="1" id="KW-0732">Signal</keyword>
<name>A0A328U2I7_9BACL</name>
<dbReference type="InterPro" id="IPR013783">
    <property type="entry name" value="Ig-like_fold"/>
</dbReference>
<dbReference type="NCBIfam" id="NF038114">
    <property type="entry name" value="rightmost"/>
    <property type="match status" value="1"/>
</dbReference>
<dbReference type="InterPro" id="IPR008964">
    <property type="entry name" value="Invasin/intimin_cell_adhesion"/>
</dbReference>
<evidence type="ECO:0000313" key="4">
    <source>
        <dbReference type="Proteomes" id="UP000249260"/>
    </source>
</evidence>
<organism evidence="3 4">
    <name type="scientific">Paenibacillus montanisoli</name>
    <dbReference type="NCBI Taxonomy" id="2081970"/>
    <lineage>
        <taxon>Bacteria</taxon>
        <taxon>Bacillati</taxon>
        <taxon>Bacillota</taxon>
        <taxon>Bacilli</taxon>
        <taxon>Bacillales</taxon>
        <taxon>Paenibacillaceae</taxon>
        <taxon>Paenibacillus</taxon>
    </lineage>
</organism>
<dbReference type="PROSITE" id="PS50022">
    <property type="entry name" value="FA58C_3"/>
    <property type="match status" value="1"/>
</dbReference>
<dbReference type="GO" id="GO:0005509">
    <property type="term" value="F:calcium ion binding"/>
    <property type="evidence" value="ECO:0007669"/>
    <property type="project" value="InterPro"/>
</dbReference>
<dbReference type="InterPro" id="IPR015919">
    <property type="entry name" value="Cadherin-like_sf"/>
</dbReference>
<dbReference type="GO" id="GO:0016020">
    <property type="term" value="C:membrane"/>
    <property type="evidence" value="ECO:0007669"/>
    <property type="project" value="InterPro"/>
</dbReference>
<dbReference type="EMBL" id="QLUW01000001">
    <property type="protein sequence ID" value="RAP77008.1"/>
    <property type="molecule type" value="Genomic_DNA"/>
</dbReference>
<dbReference type="OrthoDB" id="2479530at2"/>
<dbReference type="Gene3D" id="2.60.40.10">
    <property type="entry name" value="Immunoglobulins"/>
    <property type="match status" value="2"/>
</dbReference>
<dbReference type="InterPro" id="IPR032179">
    <property type="entry name" value="Cry22Aa_Ig-like"/>
</dbReference>
<proteinExistence type="predicted"/>
<dbReference type="SUPFAM" id="SSF49373">
    <property type="entry name" value="Invasin/intimin cell-adhesion fragments"/>
    <property type="match status" value="1"/>
</dbReference>